<feature type="transmembrane region" description="Helical" evidence="6">
    <location>
        <begin position="411"/>
        <end position="431"/>
    </location>
</feature>
<evidence type="ECO:0000256" key="1">
    <source>
        <dbReference type="ARBA" id="ARBA00004141"/>
    </source>
</evidence>
<protein>
    <recommendedName>
        <fullName evidence="6">Choline transporter-like protein</fullName>
    </recommendedName>
</protein>
<keyword evidence="5 6" id="KW-0472">Membrane</keyword>
<evidence type="ECO:0000256" key="4">
    <source>
        <dbReference type="ARBA" id="ARBA00022989"/>
    </source>
</evidence>
<feature type="transmembrane region" description="Helical" evidence="6">
    <location>
        <begin position="189"/>
        <end position="211"/>
    </location>
</feature>
<evidence type="ECO:0000256" key="2">
    <source>
        <dbReference type="ARBA" id="ARBA00007168"/>
    </source>
</evidence>
<comment type="similarity">
    <text evidence="2 6">Belongs to the CTL (choline transporter-like) family.</text>
</comment>
<dbReference type="Proteomes" id="UP001470230">
    <property type="component" value="Unassembled WGS sequence"/>
</dbReference>
<evidence type="ECO:0000313" key="9">
    <source>
        <dbReference type="Proteomes" id="UP001470230"/>
    </source>
</evidence>
<dbReference type="EMBL" id="JAPFFF010000001">
    <property type="protein sequence ID" value="KAK8899253.1"/>
    <property type="molecule type" value="Genomic_DNA"/>
</dbReference>
<proteinExistence type="inferred from homology"/>
<keyword evidence="4 6" id="KW-1133">Transmembrane helix</keyword>
<gene>
    <name evidence="8" type="ORF">M9Y10_001564</name>
</gene>
<feature type="transmembrane region" description="Helical" evidence="6">
    <location>
        <begin position="133"/>
        <end position="155"/>
    </location>
</feature>
<feature type="compositionally biased region" description="Polar residues" evidence="7">
    <location>
        <begin position="14"/>
        <end position="30"/>
    </location>
</feature>
<organism evidence="8 9">
    <name type="scientific">Tritrichomonas musculus</name>
    <dbReference type="NCBI Taxonomy" id="1915356"/>
    <lineage>
        <taxon>Eukaryota</taxon>
        <taxon>Metamonada</taxon>
        <taxon>Parabasalia</taxon>
        <taxon>Tritrichomonadida</taxon>
        <taxon>Tritrichomonadidae</taxon>
        <taxon>Tritrichomonas</taxon>
    </lineage>
</organism>
<comment type="subcellular location">
    <subcellularLocation>
        <location evidence="6">Cell membrane</location>
        <topology evidence="6">Multi-pass membrane protein</topology>
    </subcellularLocation>
    <subcellularLocation>
        <location evidence="1">Membrane</location>
        <topology evidence="1">Multi-pass membrane protein</topology>
    </subcellularLocation>
</comment>
<evidence type="ECO:0000256" key="7">
    <source>
        <dbReference type="SAM" id="MobiDB-lite"/>
    </source>
</evidence>
<evidence type="ECO:0000256" key="5">
    <source>
        <dbReference type="ARBA" id="ARBA00023136"/>
    </source>
</evidence>
<feature type="transmembrane region" description="Helical" evidence="6">
    <location>
        <begin position="162"/>
        <end position="183"/>
    </location>
</feature>
<sequence>MSDDSIESGKPDEPNQSNLSLEADGQQASSVQSIHLGDSIDNINDDFEELDMDALEDEDRPSPEYDALWKNQAAFEVENFASNYGLKRKWTDIVWAVIYWINFIISVVLFFLSKPWAASSYSTKEGKLSRNDMVVIGCVSIGISFAFCFLTYMFVLIAPRIYVLGVFGLCVIAIWGFGIPIAIVASPYYLIVCVFSFIVCVFTVFCMCGRLQFSADVMKSSALIIRRIPSTLLFNFCIYLVQAVISYLFSCGAVLVYCLDISYWLYVYIVISYFWIVQTINYVSYTTVAGVASTWYFLNETEYMPKTPLLTSLYNALGPSFGPCALAGFLEGISSAFNWIKDKGETLPCTQGGCCFSCFKCCCGCFATAVKCIIGAIDRYSLIYCAMFGTPAKEGVKRWKAVKKKKIVKQVLNSCIVSLTFKVYAYSSMAVGSSLGGLLAKVLFEKNSPPFIFLSAIAGTSAFNGMELISKIIEVMSDTLFVGFSEAPLRLENGAKDIYNLFKGRTKEMLDKEIRAAKGIEEPKTWWQKIFCCFGCCN</sequence>
<feature type="transmembrane region" description="Helical" evidence="6">
    <location>
        <begin position="93"/>
        <end position="113"/>
    </location>
</feature>
<dbReference type="InterPro" id="IPR007603">
    <property type="entry name" value="Choline_transptr-like"/>
</dbReference>
<feature type="transmembrane region" description="Helical" evidence="6">
    <location>
        <begin position="263"/>
        <end position="283"/>
    </location>
</feature>
<name>A0ABR2L876_9EUKA</name>
<comment type="caution">
    <text evidence="8">The sequence shown here is derived from an EMBL/GenBank/DDBJ whole genome shotgun (WGS) entry which is preliminary data.</text>
</comment>
<dbReference type="PANTHER" id="PTHR12385">
    <property type="entry name" value="CHOLINE TRANSPORTER-LIKE (SLC FAMILY 44)"/>
    <property type="match status" value="1"/>
</dbReference>
<feature type="transmembrane region" description="Helical" evidence="6">
    <location>
        <begin position="451"/>
        <end position="469"/>
    </location>
</feature>
<evidence type="ECO:0000313" key="8">
    <source>
        <dbReference type="EMBL" id="KAK8899253.1"/>
    </source>
</evidence>
<feature type="region of interest" description="Disordered" evidence="7">
    <location>
        <begin position="1"/>
        <end position="30"/>
    </location>
</feature>
<evidence type="ECO:0000256" key="6">
    <source>
        <dbReference type="RuleBase" id="RU368066"/>
    </source>
</evidence>
<keyword evidence="3 6" id="KW-0812">Transmembrane</keyword>
<reference evidence="8 9" key="1">
    <citation type="submission" date="2024-04" db="EMBL/GenBank/DDBJ databases">
        <title>Tritrichomonas musculus Genome.</title>
        <authorList>
            <person name="Alves-Ferreira E."/>
            <person name="Grigg M."/>
            <person name="Lorenzi H."/>
            <person name="Galac M."/>
        </authorList>
    </citation>
    <scope>NUCLEOTIDE SEQUENCE [LARGE SCALE GENOMIC DNA]</scope>
    <source>
        <strain evidence="8 9">EAF2021</strain>
    </source>
</reference>
<keyword evidence="9" id="KW-1185">Reference proteome</keyword>
<accession>A0ABR2L876</accession>
<dbReference type="Pfam" id="PF04515">
    <property type="entry name" value="Choline_transpo"/>
    <property type="match status" value="1"/>
</dbReference>
<feature type="transmembrane region" description="Helical" evidence="6">
    <location>
        <begin position="232"/>
        <end position="257"/>
    </location>
</feature>
<comment type="function">
    <text evidence="6">Choline transporter.</text>
</comment>
<dbReference type="PANTHER" id="PTHR12385:SF4">
    <property type="entry name" value="PROTEIN PNS1"/>
    <property type="match status" value="1"/>
</dbReference>
<evidence type="ECO:0000256" key="3">
    <source>
        <dbReference type="ARBA" id="ARBA00022692"/>
    </source>
</evidence>